<keyword evidence="2" id="KW-1133">Transmembrane helix</keyword>
<proteinExistence type="predicted"/>
<dbReference type="Proteomes" id="UP001595615">
    <property type="component" value="Unassembled WGS sequence"/>
</dbReference>
<evidence type="ECO:0000256" key="1">
    <source>
        <dbReference type="SAM" id="MobiDB-lite"/>
    </source>
</evidence>
<feature type="compositionally biased region" description="Acidic residues" evidence="1">
    <location>
        <begin position="98"/>
        <end position="118"/>
    </location>
</feature>
<evidence type="ECO:0008006" key="5">
    <source>
        <dbReference type="Google" id="ProtNLM"/>
    </source>
</evidence>
<accession>A0ABV7X5D0</accession>
<keyword evidence="2" id="KW-0472">Membrane</keyword>
<evidence type="ECO:0000313" key="4">
    <source>
        <dbReference type="Proteomes" id="UP001595615"/>
    </source>
</evidence>
<feature type="transmembrane region" description="Helical" evidence="2">
    <location>
        <begin position="56"/>
        <end position="74"/>
    </location>
</feature>
<protein>
    <recommendedName>
        <fullName evidence="5">Protein TonB</fullName>
    </recommendedName>
</protein>
<gene>
    <name evidence="3" type="ORF">ACFOMD_02180</name>
</gene>
<organism evidence="3 4">
    <name type="scientific">Sphingoaurantiacus capsulatus</name>
    <dbReference type="NCBI Taxonomy" id="1771310"/>
    <lineage>
        <taxon>Bacteria</taxon>
        <taxon>Pseudomonadati</taxon>
        <taxon>Pseudomonadota</taxon>
        <taxon>Alphaproteobacteria</taxon>
        <taxon>Sphingomonadales</taxon>
        <taxon>Sphingosinicellaceae</taxon>
        <taxon>Sphingoaurantiacus</taxon>
    </lineage>
</organism>
<evidence type="ECO:0000256" key="2">
    <source>
        <dbReference type="SAM" id="Phobius"/>
    </source>
</evidence>
<keyword evidence="2" id="KW-0812">Transmembrane</keyword>
<reference evidence="4" key="1">
    <citation type="journal article" date="2019" name="Int. J. Syst. Evol. Microbiol.">
        <title>The Global Catalogue of Microorganisms (GCM) 10K type strain sequencing project: providing services to taxonomists for standard genome sequencing and annotation.</title>
        <authorList>
            <consortium name="The Broad Institute Genomics Platform"/>
            <consortium name="The Broad Institute Genome Sequencing Center for Infectious Disease"/>
            <person name="Wu L."/>
            <person name="Ma J."/>
        </authorList>
    </citation>
    <scope>NUCLEOTIDE SEQUENCE [LARGE SCALE GENOMIC DNA]</scope>
    <source>
        <strain evidence="4">KCTC 42644</strain>
    </source>
</reference>
<sequence length="282" mass="31110">MRERTGEGVPAFGRVQAYTTTPHCAPPRPKLGSAAMRLALPFRSPDRPPLQLRRRTLVLILVVALHLLLTFLALRMGAPDGMPEFGGGAIQLLPEIRDSEEDEDSEEEVEPEVEETVAVDETPPPPVVVAEEQYDLSIIPLTREEFAASDIARMPQQPKTDNGGAQAGDSVPVGAGPNGEPIYNAEWQREPTSAELAYYIPANIPRPSWGLIACQTAPRFRVENCQELGQSPAWGRMASGVREAAWQFRVRPPRKGGKPLIGAWVQIRIDFLEGDRAEPRRR</sequence>
<evidence type="ECO:0000313" key="3">
    <source>
        <dbReference type="EMBL" id="MFC3711360.1"/>
    </source>
</evidence>
<comment type="caution">
    <text evidence="3">The sequence shown here is derived from an EMBL/GenBank/DDBJ whole genome shotgun (WGS) entry which is preliminary data.</text>
</comment>
<dbReference type="RefSeq" id="WP_380856113.1">
    <property type="nucleotide sequence ID" value="NZ_JBHRXV010000001.1"/>
</dbReference>
<name>A0ABV7X5D0_9SPHN</name>
<dbReference type="EMBL" id="JBHRXV010000001">
    <property type="protein sequence ID" value="MFC3711360.1"/>
    <property type="molecule type" value="Genomic_DNA"/>
</dbReference>
<keyword evidence="4" id="KW-1185">Reference proteome</keyword>
<feature type="region of interest" description="Disordered" evidence="1">
    <location>
        <begin position="98"/>
        <end position="119"/>
    </location>
</feature>